<reference evidence="1" key="1">
    <citation type="submission" date="2022-07" db="EMBL/GenBank/DDBJ databases">
        <authorList>
            <person name="Trinca V."/>
            <person name="Uliana J.V.C."/>
            <person name="Torres T.T."/>
            <person name="Ward R.J."/>
            <person name="Monesi N."/>
        </authorList>
    </citation>
    <scope>NUCLEOTIDE SEQUENCE</scope>
    <source>
        <strain evidence="1">HSMRA1968</strain>
        <tissue evidence="1">Whole embryos</tissue>
    </source>
</reference>
<protein>
    <submittedName>
        <fullName evidence="1">Uncharacterized protein</fullName>
    </submittedName>
</protein>
<sequence length="202" mass="23978">MYFLAHYLRFTSQMCKIRYGQVIEQESEQTRSSISIKRQTNDLQQFIFQLLSYCNSVFNSSGNIHLHYNSLINSLQRRTSDTQQRADGYQDLTTVQLTCTRCNSLVQGATHLYNEQLTCTRYYLEQLFGNRWRQYGRRRSRRSRTPRNELHEPDSGYVMGIDMQEIVNSEIKEPILYCIPLHIIDKTNYRSLLVKKEKEIIV</sequence>
<dbReference type="AlphaFoldDB" id="A0A9Q0MQW5"/>
<dbReference type="EMBL" id="WJQU01000004">
    <property type="protein sequence ID" value="KAJ6636336.1"/>
    <property type="molecule type" value="Genomic_DNA"/>
</dbReference>
<accession>A0A9Q0MQW5</accession>
<evidence type="ECO:0000313" key="1">
    <source>
        <dbReference type="EMBL" id="KAJ6636336.1"/>
    </source>
</evidence>
<name>A0A9Q0MQW5_9DIPT</name>
<dbReference type="Proteomes" id="UP001151699">
    <property type="component" value="Chromosome C"/>
</dbReference>
<gene>
    <name evidence="1" type="ORF">Bhyg_14924</name>
</gene>
<keyword evidence="2" id="KW-1185">Reference proteome</keyword>
<organism evidence="1 2">
    <name type="scientific">Pseudolycoriella hygida</name>
    <dbReference type="NCBI Taxonomy" id="35572"/>
    <lineage>
        <taxon>Eukaryota</taxon>
        <taxon>Metazoa</taxon>
        <taxon>Ecdysozoa</taxon>
        <taxon>Arthropoda</taxon>
        <taxon>Hexapoda</taxon>
        <taxon>Insecta</taxon>
        <taxon>Pterygota</taxon>
        <taxon>Neoptera</taxon>
        <taxon>Endopterygota</taxon>
        <taxon>Diptera</taxon>
        <taxon>Nematocera</taxon>
        <taxon>Sciaroidea</taxon>
        <taxon>Sciaridae</taxon>
        <taxon>Pseudolycoriella</taxon>
    </lineage>
</organism>
<comment type="caution">
    <text evidence="1">The sequence shown here is derived from an EMBL/GenBank/DDBJ whole genome shotgun (WGS) entry which is preliminary data.</text>
</comment>
<proteinExistence type="predicted"/>
<evidence type="ECO:0000313" key="2">
    <source>
        <dbReference type="Proteomes" id="UP001151699"/>
    </source>
</evidence>